<evidence type="ECO:0000313" key="7">
    <source>
        <dbReference type="Proteomes" id="UP000199550"/>
    </source>
</evidence>
<dbReference type="Gene3D" id="2.30.110.10">
    <property type="entry name" value="Electron Transport, Fmn-binding Protein, Chain A"/>
    <property type="match status" value="1"/>
</dbReference>
<reference evidence="6 7" key="1">
    <citation type="submission" date="2016-10" db="EMBL/GenBank/DDBJ databases">
        <authorList>
            <person name="de Groot N.N."/>
        </authorList>
    </citation>
    <scope>NUCLEOTIDE SEQUENCE [LARGE SCALE GENOMIC DNA]</scope>
    <source>
        <strain evidence="6 7">DSM 16199</strain>
    </source>
</reference>
<dbReference type="STRING" id="195913.SAMN04488004_10412"/>
<evidence type="ECO:0000256" key="4">
    <source>
        <dbReference type="ARBA" id="ARBA00023002"/>
    </source>
</evidence>
<feature type="domain" description="Pyridoxamine 5'-phosphate oxidase Alr4036 family FMN-binding" evidence="5">
    <location>
        <begin position="15"/>
        <end position="103"/>
    </location>
</feature>
<evidence type="ECO:0000256" key="3">
    <source>
        <dbReference type="ARBA" id="ARBA00022643"/>
    </source>
</evidence>
<name>A0A1I4DBP1_9RHOB</name>
<protein>
    <submittedName>
        <fullName evidence="6">Pyridoxamine 5'-phosphate oxidase</fullName>
    </submittedName>
</protein>
<dbReference type="EMBL" id="FOTF01000004">
    <property type="protein sequence ID" value="SFK90525.1"/>
    <property type="molecule type" value="Genomic_DNA"/>
</dbReference>
<dbReference type="InterPro" id="IPR000659">
    <property type="entry name" value="Pyridox_Oxase"/>
</dbReference>
<dbReference type="InterPro" id="IPR024624">
    <property type="entry name" value="Pyridox_Oxase_Alr4036_FMN-bd"/>
</dbReference>
<dbReference type="SUPFAM" id="SSF50475">
    <property type="entry name" value="FMN-binding split barrel"/>
    <property type="match status" value="1"/>
</dbReference>
<keyword evidence="4" id="KW-0560">Oxidoreductase</keyword>
<keyword evidence="7" id="KW-1185">Reference proteome</keyword>
<comment type="cofactor">
    <cofactor evidence="1">
        <name>FMN</name>
        <dbReference type="ChEBI" id="CHEBI:58210"/>
    </cofactor>
</comment>
<evidence type="ECO:0000313" key="6">
    <source>
        <dbReference type="EMBL" id="SFK90525.1"/>
    </source>
</evidence>
<gene>
    <name evidence="6" type="ORF">SAMN04488004_10412</name>
</gene>
<dbReference type="GO" id="GO:0010181">
    <property type="term" value="F:FMN binding"/>
    <property type="evidence" value="ECO:0007669"/>
    <property type="project" value="InterPro"/>
</dbReference>
<dbReference type="OrthoDB" id="5120525at2"/>
<accession>A0A1I4DBP1</accession>
<keyword evidence="2" id="KW-0285">Flavoprotein</keyword>
<dbReference type="GO" id="GO:0008615">
    <property type="term" value="P:pyridoxine biosynthetic process"/>
    <property type="evidence" value="ECO:0007669"/>
    <property type="project" value="InterPro"/>
</dbReference>
<evidence type="ECO:0000256" key="2">
    <source>
        <dbReference type="ARBA" id="ARBA00022630"/>
    </source>
</evidence>
<dbReference type="Proteomes" id="UP000199550">
    <property type="component" value="Unassembled WGS sequence"/>
</dbReference>
<keyword evidence="3" id="KW-0288">FMN</keyword>
<dbReference type="InterPro" id="IPR012349">
    <property type="entry name" value="Split_barrel_FMN-bd"/>
</dbReference>
<sequence>MSEWFETLPGLHDQVWQQLTHGAARRDVAARQPTLATISPDGWPEARTVVLRRAVADPAMLEVYTDTQSDKIASIAAHPRAALHFWEPALALQVRLQATVEVISGPTVADRWQELPDGALLSYGVTPPPGTTLPHALDYTKTPDQSRFCVLQLALGHIDVMHLGTYHRRASFSATDGWTGKWVSP</sequence>
<dbReference type="PANTHER" id="PTHR10851">
    <property type="entry name" value="PYRIDOXINE-5-PHOSPHATE OXIDASE"/>
    <property type="match status" value="1"/>
</dbReference>
<proteinExistence type="predicted"/>
<dbReference type="RefSeq" id="WP_090186058.1">
    <property type="nucleotide sequence ID" value="NZ_FOTF01000004.1"/>
</dbReference>
<dbReference type="PANTHER" id="PTHR10851:SF3">
    <property type="entry name" value="PYRIDOXINE_PYRIDOXAMINE 5'-PHOSPHATE OXIDASE 2"/>
    <property type="match status" value="1"/>
</dbReference>
<organism evidence="6 7">
    <name type="scientific">Loktanella salsilacus</name>
    <dbReference type="NCBI Taxonomy" id="195913"/>
    <lineage>
        <taxon>Bacteria</taxon>
        <taxon>Pseudomonadati</taxon>
        <taxon>Pseudomonadota</taxon>
        <taxon>Alphaproteobacteria</taxon>
        <taxon>Rhodobacterales</taxon>
        <taxon>Roseobacteraceae</taxon>
        <taxon>Loktanella</taxon>
    </lineage>
</organism>
<dbReference type="Pfam" id="PF12766">
    <property type="entry name" value="Pyridox_oxase_2"/>
    <property type="match status" value="1"/>
</dbReference>
<dbReference type="GO" id="GO:0004733">
    <property type="term" value="F:pyridoxamine phosphate oxidase activity"/>
    <property type="evidence" value="ECO:0007669"/>
    <property type="project" value="InterPro"/>
</dbReference>
<evidence type="ECO:0000256" key="1">
    <source>
        <dbReference type="ARBA" id="ARBA00001917"/>
    </source>
</evidence>
<dbReference type="AlphaFoldDB" id="A0A1I4DBP1"/>
<evidence type="ECO:0000259" key="5">
    <source>
        <dbReference type="Pfam" id="PF12766"/>
    </source>
</evidence>